<accession>A0ACC2SMI9</accession>
<evidence type="ECO:0000313" key="1">
    <source>
        <dbReference type="EMBL" id="KAJ9063477.1"/>
    </source>
</evidence>
<reference evidence="1" key="1">
    <citation type="submission" date="2022-04" db="EMBL/GenBank/DDBJ databases">
        <title>Genome of the entomopathogenic fungus Entomophthora muscae.</title>
        <authorList>
            <person name="Elya C."/>
            <person name="Lovett B.R."/>
            <person name="Lee E."/>
            <person name="Macias A.M."/>
            <person name="Hajek A.E."/>
            <person name="De Bivort B.L."/>
            <person name="Kasson M.T."/>
            <person name="De Fine Licht H.H."/>
            <person name="Stajich J.E."/>
        </authorList>
    </citation>
    <scope>NUCLEOTIDE SEQUENCE</scope>
    <source>
        <strain evidence="1">Berkeley</strain>
    </source>
</reference>
<name>A0ACC2SMI9_9FUNG</name>
<keyword evidence="2" id="KW-1185">Reference proteome</keyword>
<protein>
    <submittedName>
        <fullName evidence="1">FAD/NAD(P)-binding domain-containing protein</fullName>
        <ecNumber evidence="1">1.14.13.1</ecNumber>
    </submittedName>
</protein>
<sequence length="396" mass="43650">MCGRVAIIGAGVAGPAMALVLKKIGMVPTLYEAGTQLKDSGAGFGLAPNGLRMLDKCISHELYCRAMEAGSHMNNGFGFYYSNGTKIHRRGMDLKDAFGYPIIGLRRHRFRELSLEQVKKEGIPIVFGSRLIGLESTKDIVKLQMTGGKLIEAEMVIGCDGIHSATRHILFGQDKPTFTGIVSIIGLSEDTVSPKGFGSELATVLHENSSVGTYPLDGGKRMWFTKEERGVFDSEDWTSTTATERMMEQMRQQVGGWMDPIPEIISKTYRAIYWGIFDRPPLTSWHSGRVVLVGDACHPMAPHLGQGANTSLEDVAVLVKCLDQLSSSHPSAAFQKYQDLRKPRTTAISENARNVGKYIYSSHPIGQRLRDPILRFSLGYLGKHLLNPVYGYKLPL</sequence>
<comment type="caution">
    <text evidence="1">The sequence shown here is derived from an EMBL/GenBank/DDBJ whole genome shotgun (WGS) entry which is preliminary data.</text>
</comment>
<dbReference type="EMBL" id="QTSX02004971">
    <property type="protein sequence ID" value="KAJ9063477.1"/>
    <property type="molecule type" value="Genomic_DNA"/>
</dbReference>
<evidence type="ECO:0000313" key="2">
    <source>
        <dbReference type="Proteomes" id="UP001165960"/>
    </source>
</evidence>
<dbReference type="EC" id="1.14.13.1" evidence="1"/>
<keyword evidence="1" id="KW-0560">Oxidoreductase</keyword>
<gene>
    <name evidence="1" type="ORF">DSO57_1000064</name>
</gene>
<proteinExistence type="predicted"/>
<organism evidence="1 2">
    <name type="scientific">Entomophthora muscae</name>
    <dbReference type="NCBI Taxonomy" id="34485"/>
    <lineage>
        <taxon>Eukaryota</taxon>
        <taxon>Fungi</taxon>
        <taxon>Fungi incertae sedis</taxon>
        <taxon>Zoopagomycota</taxon>
        <taxon>Entomophthoromycotina</taxon>
        <taxon>Entomophthoromycetes</taxon>
        <taxon>Entomophthorales</taxon>
        <taxon>Entomophthoraceae</taxon>
        <taxon>Entomophthora</taxon>
    </lineage>
</organism>
<dbReference type="Proteomes" id="UP001165960">
    <property type="component" value="Unassembled WGS sequence"/>
</dbReference>